<sequence length="116" mass="12841">MDIQQPALTRTEKLFLACSTLSPDPLTADALTLSRLRIYGLGRIYRENLLARLVADYGLRVRMSDPGSSQQINEPDWFDLELQGSLGQIRQGLAFLESLAVKIVGKPNPAGDGWHC</sequence>
<dbReference type="OrthoDB" id="457861at2"/>
<evidence type="ECO:0000313" key="1">
    <source>
        <dbReference type="EMBL" id="ACL45211.1"/>
    </source>
</evidence>
<gene>
    <name evidence="1" type="ordered locus">Cyan7425_2868</name>
</gene>
<dbReference type="HOGENOM" id="CLU_2092750_0_0_3"/>
<dbReference type="KEGG" id="cyn:Cyan7425_2868"/>
<accession>B8HKX9</accession>
<name>B8HKX9_CYAP4</name>
<protein>
    <submittedName>
        <fullName evidence="1">Uncharacterized protein</fullName>
    </submittedName>
</protein>
<proteinExistence type="predicted"/>
<reference evidence="1" key="1">
    <citation type="submission" date="2009-01" db="EMBL/GenBank/DDBJ databases">
        <title>Complete sequence of chromosome Cyanothece sp. PCC 7425.</title>
        <authorList>
            <consortium name="US DOE Joint Genome Institute"/>
            <person name="Lucas S."/>
            <person name="Copeland A."/>
            <person name="Lapidus A."/>
            <person name="Glavina del Rio T."/>
            <person name="Dalin E."/>
            <person name="Tice H."/>
            <person name="Bruce D."/>
            <person name="Goodwin L."/>
            <person name="Pitluck S."/>
            <person name="Sims D."/>
            <person name="Meineke L."/>
            <person name="Brettin T."/>
            <person name="Detter J.C."/>
            <person name="Han C."/>
            <person name="Larimer F."/>
            <person name="Land M."/>
            <person name="Hauser L."/>
            <person name="Kyrpides N."/>
            <person name="Ovchinnikova G."/>
            <person name="Liberton M."/>
            <person name="Stoeckel J."/>
            <person name="Banerjee A."/>
            <person name="Singh A."/>
            <person name="Page L."/>
            <person name="Sato H."/>
            <person name="Zhao L."/>
            <person name="Sherman L."/>
            <person name="Pakrasi H."/>
            <person name="Richardson P."/>
        </authorList>
    </citation>
    <scope>NUCLEOTIDE SEQUENCE</scope>
    <source>
        <strain evidence="1">PCC 7425</strain>
    </source>
</reference>
<dbReference type="STRING" id="395961.Cyan7425_2868"/>
<dbReference type="AlphaFoldDB" id="B8HKX9"/>
<dbReference type="EMBL" id="CP001344">
    <property type="protein sequence ID" value="ACL45211.1"/>
    <property type="molecule type" value="Genomic_DNA"/>
</dbReference>
<organism evidence="1">
    <name type="scientific">Cyanothece sp. (strain PCC 7425 / ATCC 29141)</name>
    <dbReference type="NCBI Taxonomy" id="395961"/>
    <lineage>
        <taxon>Bacteria</taxon>
        <taxon>Bacillati</taxon>
        <taxon>Cyanobacteriota</taxon>
        <taxon>Cyanophyceae</taxon>
        <taxon>Gomontiellales</taxon>
        <taxon>Cyanothecaceae</taxon>
        <taxon>Cyanothece</taxon>
    </lineage>
</organism>